<evidence type="ECO:0000259" key="8">
    <source>
        <dbReference type="PROSITE" id="PS50089"/>
    </source>
</evidence>
<feature type="domain" description="J" evidence="7">
    <location>
        <begin position="24"/>
        <end position="85"/>
    </location>
</feature>
<feature type="region of interest" description="Disordered" evidence="5">
    <location>
        <begin position="73"/>
        <end position="106"/>
    </location>
</feature>
<feature type="signal peptide" evidence="6">
    <location>
        <begin position="1"/>
        <end position="17"/>
    </location>
</feature>
<dbReference type="InterPro" id="IPR036869">
    <property type="entry name" value="J_dom_sf"/>
</dbReference>
<proteinExistence type="predicted"/>
<dbReference type="PANTHER" id="PTHR15710:SF243">
    <property type="entry name" value="E3 UBIQUITIN-PROTEIN LIGASE PRAJA-2 ISOFORM X1"/>
    <property type="match status" value="1"/>
</dbReference>
<keyword evidence="6" id="KW-0732">Signal</keyword>
<dbReference type="InterPro" id="IPR001841">
    <property type="entry name" value="Znf_RING"/>
</dbReference>
<evidence type="ECO:0000256" key="2">
    <source>
        <dbReference type="ARBA" id="ARBA00022771"/>
    </source>
</evidence>
<keyword evidence="9" id="KW-1185">Reference proteome</keyword>
<dbReference type="InterPro" id="IPR013083">
    <property type="entry name" value="Znf_RING/FYVE/PHD"/>
</dbReference>
<protein>
    <submittedName>
        <fullName evidence="10">J domain-containing protein</fullName>
    </submittedName>
</protein>
<organism evidence="9 10">
    <name type="scientific">Acrobeloides nanus</name>
    <dbReference type="NCBI Taxonomy" id="290746"/>
    <lineage>
        <taxon>Eukaryota</taxon>
        <taxon>Metazoa</taxon>
        <taxon>Ecdysozoa</taxon>
        <taxon>Nematoda</taxon>
        <taxon>Chromadorea</taxon>
        <taxon>Rhabditida</taxon>
        <taxon>Tylenchina</taxon>
        <taxon>Cephalobomorpha</taxon>
        <taxon>Cephaloboidea</taxon>
        <taxon>Cephalobidae</taxon>
        <taxon>Acrobeloides</taxon>
    </lineage>
</organism>
<evidence type="ECO:0000259" key="7">
    <source>
        <dbReference type="PROSITE" id="PS50076"/>
    </source>
</evidence>
<dbReference type="Gene3D" id="1.10.287.110">
    <property type="entry name" value="DnaJ domain"/>
    <property type="match status" value="3"/>
</dbReference>
<evidence type="ECO:0000256" key="1">
    <source>
        <dbReference type="ARBA" id="ARBA00022723"/>
    </source>
</evidence>
<reference evidence="10" key="1">
    <citation type="submission" date="2022-11" db="UniProtKB">
        <authorList>
            <consortium name="WormBaseParasite"/>
        </authorList>
    </citation>
    <scope>IDENTIFICATION</scope>
</reference>
<accession>A0A914DDR5</accession>
<dbReference type="Proteomes" id="UP000887540">
    <property type="component" value="Unplaced"/>
</dbReference>
<dbReference type="SUPFAM" id="SSF57850">
    <property type="entry name" value="RING/U-box"/>
    <property type="match status" value="1"/>
</dbReference>
<feature type="domain" description="J" evidence="7">
    <location>
        <begin position="109"/>
        <end position="185"/>
    </location>
</feature>
<dbReference type="SMART" id="SM00271">
    <property type="entry name" value="DnaJ"/>
    <property type="match status" value="3"/>
</dbReference>
<dbReference type="Gene3D" id="3.30.40.10">
    <property type="entry name" value="Zinc/RING finger domain, C3HC4 (zinc finger)"/>
    <property type="match status" value="1"/>
</dbReference>
<dbReference type="GO" id="GO:0008270">
    <property type="term" value="F:zinc ion binding"/>
    <property type="evidence" value="ECO:0007669"/>
    <property type="project" value="UniProtKB-KW"/>
</dbReference>
<feature type="chain" id="PRO_5037218114" evidence="6">
    <location>
        <begin position="18"/>
        <end position="445"/>
    </location>
</feature>
<name>A0A914DDR5_9BILA</name>
<dbReference type="PROSITE" id="PS50076">
    <property type="entry name" value="DNAJ_2"/>
    <property type="match status" value="3"/>
</dbReference>
<dbReference type="GO" id="GO:0061630">
    <property type="term" value="F:ubiquitin protein ligase activity"/>
    <property type="evidence" value="ECO:0007669"/>
    <property type="project" value="TreeGrafter"/>
</dbReference>
<sequence length="445" mass="52657">MKLDILLVLLWKLVIVALEILDEDPYEIFGLKKDFTQEELELQYRKLVKIHQPGLGGDIKIFNQIKEAYSSLKEDYKKSQNNSQKPLPQVNKPTQPSDNHKEKVDPNFDPYKVLSVSKDTNFIQIEIQYKKLIKLHQPELGGNRKIFDNVKRAYKIIKENHETEKKITETSKRKNPETEAYNPYRVLGLWKGISMDALERTYRKLLLEHDPDLGGDPRKYNDIKKAYAIIQDREDRRIQQEQEQERQKKAAEKDKRRKYNEKIITSRPRTNLPSSNSQMVGAIAIGIIVIVLWFMCREISDRPPDVITRQPRYEDNRTWEYQGEAQWHENSDPSEVIGLLARLLVMYNYPWTTQVPASRTVIDRLPRIPVNDEVFETRCPICLISYGEERRKAITQLECGHMFHRDCAIDWLLVSNTCPYCRHEYPTDNQLYLEYQRRMVKFDEK</sequence>
<feature type="region of interest" description="Disordered" evidence="5">
    <location>
        <begin position="234"/>
        <end position="271"/>
    </location>
</feature>
<dbReference type="Pfam" id="PF00226">
    <property type="entry name" value="DnaJ"/>
    <property type="match status" value="2"/>
</dbReference>
<dbReference type="Pfam" id="PF13639">
    <property type="entry name" value="zf-RING_2"/>
    <property type="match status" value="1"/>
</dbReference>
<evidence type="ECO:0000256" key="3">
    <source>
        <dbReference type="ARBA" id="ARBA00022833"/>
    </source>
</evidence>
<feature type="compositionally biased region" description="Basic and acidic residues" evidence="5">
    <location>
        <begin position="234"/>
        <end position="254"/>
    </location>
</feature>
<dbReference type="CDD" id="cd06257">
    <property type="entry name" value="DnaJ"/>
    <property type="match status" value="2"/>
</dbReference>
<evidence type="ECO:0000313" key="10">
    <source>
        <dbReference type="WBParaSite" id="ACRNAN_scaffold234.g19445.t1"/>
    </source>
</evidence>
<keyword evidence="1" id="KW-0479">Metal-binding</keyword>
<evidence type="ECO:0000313" key="9">
    <source>
        <dbReference type="Proteomes" id="UP000887540"/>
    </source>
</evidence>
<dbReference type="SUPFAM" id="SSF46565">
    <property type="entry name" value="Chaperone J-domain"/>
    <property type="match status" value="3"/>
</dbReference>
<feature type="domain" description="RING-type" evidence="8">
    <location>
        <begin position="379"/>
        <end position="422"/>
    </location>
</feature>
<evidence type="ECO:0000256" key="5">
    <source>
        <dbReference type="SAM" id="MobiDB-lite"/>
    </source>
</evidence>
<dbReference type="InterPro" id="IPR001623">
    <property type="entry name" value="DnaJ_domain"/>
</dbReference>
<feature type="domain" description="J" evidence="7">
    <location>
        <begin position="182"/>
        <end position="243"/>
    </location>
</feature>
<keyword evidence="3" id="KW-0862">Zinc</keyword>
<dbReference type="SMART" id="SM00184">
    <property type="entry name" value="RING"/>
    <property type="match status" value="1"/>
</dbReference>
<dbReference type="GO" id="GO:0016567">
    <property type="term" value="P:protein ubiquitination"/>
    <property type="evidence" value="ECO:0007669"/>
    <property type="project" value="TreeGrafter"/>
</dbReference>
<dbReference type="PROSITE" id="PS50089">
    <property type="entry name" value="ZF_RING_2"/>
    <property type="match status" value="1"/>
</dbReference>
<dbReference type="AlphaFoldDB" id="A0A914DDR5"/>
<evidence type="ECO:0000256" key="4">
    <source>
        <dbReference type="PROSITE-ProRule" id="PRU00175"/>
    </source>
</evidence>
<feature type="compositionally biased region" description="Polar residues" evidence="5">
    <location>
        <begin position="79"/>
        <end position="97"/>
    </location>
</feature>
<evidence type="ECO:0000256" key="6">
    <source>
        <dbReference type="SAM" id="SignalP"/>
    </source>
</evidence>
<dbReference type="GO" id="GO:0005737">
    <property type="term" value="C:cytoplasm"/>
    <property type="evidence" value="ECO:0007669"/>
    <property type="project" value="TreeGrafter"/>
</dbReference>
<keyword evidence="2 4" id="KW-0863">Zinc-finger</keyword>
<dbReference type="PANTHER" id="PTHR15710">
    <property type="entry name" value="E3 UBIQUITIN-PROTEIN LIGASE PRAJA"/>
    <property type="match status" value="1"/>
</dbReference>
<dbReference type="WBParaSite" id="ACRNAN_scaffold234.g19445.t1">
    <property type="protein sequence ID" value="ACRNAN_scaffold234.g19445.t1"/>
    <property type="gene ID" value="ACRNAN_scaffold234.g19445"/>
</dbReference>